<evidence type="ECO:0000313" key="1">
    <source>
        <dbReference type="EMBL" id="KAH7840212.1"/>
    </source>
</evidence>
<sequence>MHGRFGGTRIKARVTQGYPCAEDPQEAIRLCTEWIPDNRADRVDERFPTASEGWWNGRVIGRIPLKTDGAIAMGPTSWKPPPLGESVVTRVGNASRRWTFATLAEPATLTLMPSPPLARPALRSGGSRTVVLGDIPAPSFEPGQEDVTCIASLGPSWMDPLVAYLRDERLPEDKKAAHRLRCQAASYFLSATGQLCRRTYIGPDLRVIHEEEVPQVLHELHAGSSGCHSGGRSLAE</sequence>
<organism evidence="1 2">
    <name type="scientific">Vaccinium darrowii</name>
    <dbReference type="NCBI Taxonomy" id="229202"/>
    <lineage>
        <taxon>Eukaryota</taxon>
        <taxon>Viridiplantae</taxon>
        <taxon>Streptophyta</taxon>
        <taxon>Embryophyta</taxon>
        <taxon>Tracheophyta</taxon>
        <taxon>Spermatophyta</taxon>
        <taxon>Magnoliopsida</taxon>
        <taxon>eudicotyledons</taxon>
        <taxon>Gunneridae</taxon>
        <taxon>Pentapetalae</taxon>
        <taxon>asterids</taxon>
        <taxon>Ericales</taxon>
        <taxon>Ericaceae</taxon>
        <taxon>Vaccinioideae</taxon>
        <taxon>Vaccinieae</taxon>
        <taxon>Vaccinium</taxon>
    </lineage>
</organism>
<accession>A0ACB7XHV5</accession>
<comment type="caution">
    <text evidence="1">The sequence shown here is derived from an EMBL/GenBank/DDBJ whole genome shotgun (WGS) entry which is preliminary data.</text>
</comment>
<gene>
    <name evidence="1" type="ORF">Vadar_014205</name>
</gene>
<name>A0ACB7XHV5_9ERIC</name>
<keyword evidence="2" id="KW-1185">Reference proteome</keyword>
<dbReference type="Proteomes" id="UP000828048">
    <property type="component" value="Chromosome 10"/>
</dbReference>
<dbReference type="EMBL" id="CM037160">
    <property type="protein sequence ID" value="KAH7840212.1"/>
    <property type="molecule type" value="Genomic_DNA"/>
</dbReference>
<proteinExistence type="predicted"/>
<protein>
    <submittedName>
        <fullName evidence="1">Uncharacterized protein</fullName>
    </submittedName>
</protein>
<reference evidence="1 2" key="1">
    <citation type="journal article" date="2021" name="Hortic Res">
        <title>High-quality reference genome and annotation aids understanding of berry development for evergreen blueberry (Vaccinium darrowii).</title>
        <authorList>
            <person name="Yu J."/>
            <person name="Hulse-Kemp A.M."/>
            <person name="Babiker E."/>
            <person name="Staton M."/>
        </authorList>
    </citation>
    <scope>NUCLEOTIDE SEQUENCE [LARGE SCALE GENOMIC DNA]</scope>
    <source>
        <strain evidence="2">cv. NJ 8807/NJ 8810</strain>
        <tissue evidence="1">Young leaf</tissue>
    </source>
</reference>
<evidence type="ECO:0000313" key="2">
    <source>
        <dbReference type="Proteomes" id="UP000828048"/>
    </source>
</evidence>